<reference evidence="2 3" key="1">
    <citation type="submission" date="2023-03" db="EMBL/GenBank/DDBJ databases">
        <title>WGS of Methanotrichaceae archaeon Mx.</title>
        <authorList>
            <person name="Sorokin D.Y."/>
            <person name="Merkel A.Y."/>
        </authorList>
    </citation>
    <scope>NUCLEOTIDE SEQUENCE [LARGE SCALE GENOMIC DNA]</scope>
    <source>
        <strain evidence="2 3">Mx</strain>
    </source>
</reference>
<evidence type="ECO:0000313" key="2">
    <source>
        <dbReference type="EMBL" id="MDF0591254.1"/>
    </source>
</evidence>
<evidence type="ECO:0000313" key="3">
    <source>
        <dbReference type="Proteomes" id="UP001220010"/>
    </source>
</evidence>
<dbReference type="PANTHER" id="PTHR42759">
    <property type="entry name" value="MOXR FAMILY PROTEIN"/>
    <property type="match status" value="1"/>
</dbReference>
<dbReference type="Gene3D" id="3.40.50.300">
    <property type="entry name" value="P-loop containing nucleotide triphosphate hydrolases"/>
    <property type="match status" value="1"/>
</dbReference>
<comment type="caution">
    <text evidence="2">The sequence shown here is derived from an EMBL/GenBank/DDBJ whole genome shotgun (WGS) entry which is preliminary data.</text>
</comment>
<gene>
    <name evidence="2" type="ORF">P0O15_08785</name>
</gene>
<dbReference type="EMBL" id="JARFPK010000032">
    <property type="protein sequence ID" value="MDF0591254.1"/>
    <property type="molecule type" value="Genomic_DNA"/>
</dbReference>
<feature type="compositionally biased region" description="Low complexity" evidence="1">
    <location>
        <begin position="119"/>
        <end position="132"/>
    </location>
</feature>
<dbReference type="PANTHER" id="PTHR42759:SF1">
    <property type="entry name" value="MAGNESIUM-CHELATASE SUBUNIT CHLD"/>
    <property type="match status" value="1"/>
</dbReference>
<dbReference type="Proteomes" id="UP001220010">
    <property type="component" value="Unassembled WGS sequence"/>
</dbReference>
<proteinExistence type="predicted"/>
<dbReference type="RefSeq" id="WP_316966991.1">
    <property type="nucleotide sequence ID" value="NZ_JARFPK010000032.1"/>
</dbReference>
<feature type="region of interest" description="Disordered" evidence="1">
    <location>
        <begin position="109"/>
        <end position="133"/>
    </location>
</feature>
<keyword evidence="3" id="KW-1185">Reference proteome</keyword>
<name>A0ABT5X973_9EURY</name>
<dbReference type="InterPro" id="IPR050764">
    <property type="entry name" value="CbbQ/NirQ/NorQ/GpvN"/>
</dbReference>
<sequence>MNAPLRKIEDLACALQELRLHVGADDLRVGDRKVNSQLYICLANSCLRNRATLLYGGMGANKTTLVNLLGSAFTGLSFDDVENLMVTGHPEQTEEKIVGFIDPRQWSCPSDLPPERPGSSSSSSSSSTTSSSPAPLRILWTPWARSRWKVINEINRFPSGKQNLFLELLQKRKIGYAGETLELGDTCYFATMNPDFSSTYPLDEALLDRISIAVPAVQPDFLAGLALAEREREVSELAEALPRLTAEEFEGLPELIAAVRLDGQVELSIISLLRDFTLCERAPAFDKTQLSGGSKPSRGLCAGCHYFNNPEVCCWQIDEGLSDRVRQDLRSYTRALALLLGLEGEGMIEVLRAIAPYVIWHRTSPNRTVLDRPPYYGARRLQFVRDLVEKSINRTLNERGEMNMIFARAVDGDISPEEAMAELSGYDDPIAALDYVKALERIV</sequence>
<accession>A0ABT5X973</accession>
<dbReference type="InterPro" id="IPR027417">
    <property type="entry name" value="P-loop_NTPase"/>
</dbReference>
<dbReference type="SUPFAM" id="SSF52540">
    <property type="entry name" value="P-loop containing nucleoside triphosphate hydrolases"/>
    <property type="match status" value="1"/>
</dbReference>
<protein>
    <submittedName>
        <fullName evidence="2">AAA family ATPase</fullName>
    </submittedName>
</protein>
<organism evidence="2 3">
    <name type="scientific">Candidatus Methanocrinis natronophilus</name>
    <dbReference type="NCBI Taxonomy" id="3033396"/>
    <lineage>
        <taxon>Archaea</taxon>
        <taxon>Methanobacteriati</taxon>
        <taxon>Methanobacteriota</taxon>
        <taxon>Stenosarchaea group</taxon>
        <taxon>Methanomicrobia</taxon>
        <taxon>Methanotrichales</taxon>
        <taxon>Methanotrichaceae</taxon>
        <taxon>Methanocrinis</taxon>
    </lineage>
</organism>
<dbReference type="Gene3D" id="1.10.8.80">
    <property type="entry name" value="Magnesium chelatase subunit I, C-Terminal domain"/>
    <property type="match status" value="1"/>
</dbReference>
<evidence type="ECO:0000256" key="1">
    <source>
        <dbReference type="SAM" id="MobiDB-lite"/>
    </source>
</evidence>